<sequence>MERIFMTLGRNGNEENKCLSVQGEMRRYEPEYDPCWQSNVSTLAATLHAFPLTFPAGPVAAAGGGGVGVGVETEEVGTDAPVMLECRCIAAGATLKSPVDVDTNLTLSRKR</sequence>
<organism evidence="1">
    <name type="scientific">Anopheles coluzzii</name>
    <name type="common">African malaria mosquito</name>
    <dbReference type="NCBI Taxonomy" id="1518534"/>
    <lineage>
        <taxon>Eukaryota</taxon>
        <taxon>Metazoa</taxon>
        <taxon>Ecdysozoa</taxon>
        <taxon>Arthropoda</taxon>
        <taxon>Hexapoda</taxon>
        <taxon>Insecta</taxon>
        <taxon>Pterygota</taxon>
        <taxon>Neoptera</taxon>
        <taxon>Endopterygota</taxon>
        <taxon>Diptera</taxon>
        <taxon>Nematocera</taxon>
        <taxon>Culicoidea</taxon>
        <taxon>Culicidae</taxon>
        <taxon>Anophelinae</taxon>
        <taxon>Anopheles</taxon>
    </lineage>
</organism>
<reference evidence="1" key="1">
    <citation type="submission" date="2022-08" db="UniProtKB">
        <authorList>
            <consortium name="EnsemblMetazoa"/>
        </authorList>
    </citation>
    <scope>IDENTIFICATION</scope>
</reference>
<name>A0A8W7PFJ4_ANOCL</name>
<evidence type="ECO:0000313" key="1">
    <source>
        <dbReference type="EnsemblMetazoa" id="ACOM030900-PA.1"/>
    </source>
</evidence>
<dbReference type="Proteomes" id="UP000075882">
    <property type="component" value="Unassembled WGS sequence"/>
</dbReference>
<dbReference type="EnsemblMetazoa" id="ACOM030900-RA">
    <property type="protein sequence ID" value="ACOM030900-PA.1"/>
    <property type="gene ID" value="ACOM030900"/>
</dbReference>
<proteinExistence type="predicted"/>
<protein>
    <submittedName>
        <fullName evidence="1">Uncharacterized protein</fullName>
    </submittedName>
</protein>
<dbReference type="AlphaFoldDB" id="A0A8W7PFJ4"/>
<accession>A0A8W7PFJ4</accession>